<comment type="similarity">
    <text evidence="2">Belongs to the histone-like protein H-NS family.</text>
</comment>
<dbReference type="Proteomes" id="UP000526408">
    <property type="component" value="Unassembled WGS sequence"/>
</dbReference>
<feature type="domain" description="DNA-binding protein H-NS-like C-terminal" evidence="6">
    <location>
        <begin position="60"/>
        <end position="105"/>
    </location>
</feature>
<dbReference type="GO" id="GO:0003680">
    <property type="term" value="F:minor groove of adenine-thymine-rich DNA binding"/>
    <property type="evidence" value="ECO:0007669"/>
    <property type="project" value="TreeGrafter"/>
</dbReference>
<comment type="caution">
    <text evidence="7">The sequence shown here is derived from an EMBL/GenBank/DDBJ whole genome shotgun (WGS) entry which is preliminary data.</text>
</comment>
<protein>
    <submittedName>
        <fullName evidence="7">H-NS histone family protein</fullName>
    </submittedName>
</protein>
<dbReference type="Pfam" id="PF00816">
    <property type="entry name" value="Histone_HNS"/>
    <property type="match status" value="1"/>
</dbReference>
<organism evidence="7 8">
    <name type="scientific">Roseicyclus persicicus</name>
    <dbReference type="NCBI Taxonomy" id="2650661"/>
    <lineage>
        <taxon>Bacteria</taxon>
        <taxon>Pseudomonadati</taxon>
        <taxon>Pseudomonadota</taxon>
        <taxon>Alphaproteobacteria</taxon>
        <taxon>Rhodobacterales</taxon>
        <taxon>Roseobacteraceae</taxon>
        <taxon>Roseicyclus</taxon>
    </lineage>
</organism>
<dbReference type="GO" id="GO:0009295">
    <property type="term" value="C:nucleoid"/>
    <property type="evidence" value="ECO:0007669"/>
    <property type="project" value="UniProtKB-SubCell"/>
</dbReference>
<dbReference type="GO" id="GO:0005829">
    <property type="term" value="C:cytosol"/>
    <property type="evidence" value="ECO:0007669"/>
    <property type="project" value="TreeGrafter"/>
</dbReference>
<dbReference type="AlphaFoldDB" id="A0A7X6GVW4"/>
<dbReference type="SMART" id="SM00528">
    <property type="entry name" value="HNS"/>
    <property type="match status" value="1"/>
</dbReference>
<dbReference type="EMBL" id="JAAZQQ010000001">
    <property type="protein sequence ID" value="NKX43336.1"/>
    <property type="molecule type" value="Genomic_DNA"/>
</dbReference>
<feature type="region of interest" description="Disordered" evidence="5">
    <location>
        <begin position="62"/>
        <end position="89"/>
    </location>
</feature>
<evidence type="ECO:0000256" key="1">
    <source>
        <dbReference type="ARBA" id="ARBA00004453"/>
    </source>
</evidence>
<gene>
    <name evidence="7" type="ORF">HCU73_01940</name>
</gene>
<dbReference type="InterPro" id="IPR037150">
    <property type="entry name" value="H-NS_C_dom_sf"/>
</dbReference>
<dbReference type="PANTHER" id="PTHR38097">
    <property type="match status" value="1"/>
</dbReference>
<evidence type="ECO:0000256" key="5">
    <source>
        <dbReference type="SAM" id="MobiDB-lite"/>
    </source>
</evidence>
<proteinExistence type="inferred from homology"/>
<evidence type="ECO:0000259" key="6">
    <source>
        <dbReference type="SMART" id="SM00528"/>
    </source>
</evidence>
<dbReference type="SUPFAM" id="SSF81273">
    <property type="entry name" value="H-NS histone-like proteins"/>
    <property type="match status" value="1"/>
</dbReference>
<evidence type="ECO:0000313" key="8">
    <source>
        <dbReference type="Proteomes" id="UP000526408"/>
    </source>
</evidence>
<keyword evidence="8" id="KW-1185">Reference proteome</keyword>
<reference evidence="7 8" key="1">
    <citation type="submission" date="2020-04" db="EMBL/GenBank/DDBJ databases">
        <authorList>
            <person name="Yoon J."/>
        </authorList>
    </citation>
    <scope>NUCLEOTIDE SEQUENCE [LARGE SCALE GENOMIC DNA]</scope>
    <source>
        <strain evidence="7 8">KMU-115</strain>
    </source>
</reference>
<evidence type="ECO:0000256" key="2">
    <source>
        <dbReference type="ARBA" id="ARBA00010610"/>
    </source>
</evidence>
<dbReference type="InterPro" id="IPR027444">
    <property type="entry name" value="H-NS_C_dom"/>
</dbReference>
<sequence length="105" mass="11247">MTKELGKMSLEELQAHQRDVEAAIKGYEKKRRADALAAAREAAKAHGFVLEDLVGGKPAAKSGTKGAAKYANPADPSQTWTGRGRQPNWVKEALAKGKSLESMAL</sequence>
<accession>A0A7X6GVW4</accession>
<dbReference type="GO" id="GO:0001217">
    <property type="term" value="F:DNA-binding transcription repressor activity"/>
    <property type="evidence" value="ECO:0007669"/>
    <property type="project" value="TreeGrafter"/>
</dbReference>
<dbReference type="GO" id="GO:0003681">
    <property type="term" value="F:bent DNA binding"/>
    <property type="evidence" value="ECO:0007669"/>
    <property type="project" value="TreeGrafter"/>
</dbReference>
<comment type="subcellular location">
    <subcellularLocation>
        <location evidence="1">Cytoplasm</location>
        <location evidence="1">Nucleoid</location>
    </subcellularLocation>
</comment>
<evidence type="ECO:0000256" key="4">
    <source>
        <dbReference type="ARBA" id="ARBA00023125"/>
    </source>
</evidence>
<keyword evidence="4" id="KW-0238">DNA-binding</keyword>
<keyword evidence="3" id="KW-0963">Cytoplasm</keyword>
<dbReference type="Gene3D" id="4.10.430.10">
    <property type="entry name" value="Histone-like protein H-NS, C-terminal domain"/>
    <property type="match status" value="1"/>
</dbReference>
<dbReference type="GO" id="GO:0000976">
    <property type="term" value="F:transcription cis-regulatory region binding"/>
    <property type="evidence" value="ECO:0007669"/>
    <property type="project" value="TreeGrafter"/>
</dbReference>
<evidence type="ECO:0000256" key="3">
    <source>
        <dbReference type="ARBA" id="ARBA00022490"/>
    </source>
</evidence>
<evidence type="ECO:0000313" key="7">
    <source>
        <dbReference type="EMBL" id="NKX43336.1"/>
    </source>
</evidence>
<dbReference type="PANTHER" id="PTHR38097:SF2">
    <property type="entry name" value="DNA-BINDING PROTEIN STPA"/>
    <property type="match status" value="1"/>
</dbReference>
<dbReference type="GO" id="GO:0032993">
    <property type="term" value="C:protein-DNA complex"/>
    <property type="evidence" value="ECO:0007669"/>
    <property type="project" value="TreeGrafter"/>
</dbReference>
<name>A0A7X6GVW4_9RHOB</name>
<dbReference type="RefSeq" id="WP_168621708.1">
    <property type="nucleotide sequence ID" value="NZ_JAAZQQ010000001.1"/>
</dbReference>